<sequence length="401" mass="43845">MRVSYNGHIGNHNVLPELEGLRAVAALGILTTHVAFQTGTDSPLLERFDFFVPVFFALSAFLLARGGLREGYYERRLARLAPAYLVCAATVLAVLPPLTTVTGGQALANLLLVQIYVPDGLIEGLTQMWSLCVEVAFYLVVPLYLRLGARGRWTVLLAAVPLGLLWPWLIDGAALNLQIWPPSYAPWFAVGLVLAELERYDVHFTGPRWPFPLLGLGVAWFAGVIGPPGLTHPTPTEFNARVILGTVFAACFVAPYALGPRFDGVLASHPMRLLGRWSYSLFLWHVAVLYFAFPTLGYTHFTGHFLPVWLFTVVVSVAVAFISYELVEVPGARLVRSALAARPRPALPQNAFSPATECIPGSERPRFGHAMHSVAESGGGVPTFGDKIFHRDRKTPGGYIC</sequence>
<dbReference type="PANTHER" id="PTHR23028:SF53">
    <property type="entry name" value="ACYL_TRANSF_3 DOMAIN-CONTAINING PROTEIN"/>
    <property type="match status" value="1"/>
</dbReference>
<evidence type="ECO:0000313" key="4">
    <source>
        <dbReference type="Proteomes" id="UP001204000"/>
    </source>
</evidence>
<dbReference type="PANTHER" id="PTHR23028">
    <property type="entry name" value="ACETYLTRANSFERASE"/>
    <property type="match status" value="1"/>
</dbReference>
<feature type="transmembrane region" description="Helical" evidence="1">
    <location>
        <begin position="307"/>
        <end position="327"/>
    </location>
</feature>
<proteinExistence type="predicted"/>
<comment type="caution">
    <text evidence="3">The sequence shown here is derived from an EMBL/GenBank/DDBJ whole genome shotgun (WGS) entry which is preliminary data.</text>
</comment>
<keyword evidence="4" id="KW-1185">Reference proteome</keyword>
<feature type="transmembrane region" description="Helical" evidence="1">
    <location>
        <begin position="279"/>
        <end position="301"/>
    </location>
</feature>
<dbReference type="InterPro" id="IPR002656">
    <property type="entry name" value="Acyl_transf_3_dom"/>
</dbReference>
<protein>
    <submittedName>
        <fullName evidence="3">Acyltransferase</fullName>
    </submittedName>
</protein>
<keyword evidence="3" id="KW-0808">Transferase</keyword>
<feature type="domain" description="Acyltransferase 3" evidence="2">
    <location>
        <begin position="17"/>
        <end position="324"/>
    </location>
</feature>
<accession>A0ABT1G3B5</accession>
<keyword evidence="1" id="KW-0472">Membrane</keyword>
<feature type="transmembrane region" description="Helical" evidence="1">
    <location>
        <begin position="128"/>
        <end position="145"/>
    </location>
</feature>
<feature type="transmembrane region" description="Helical" evidence="1">
    <location>
        <begin position="152"/>
        <end position="169"/>
    </location>
</feature>
<dbReference type="EMBL" id="JAMFTQ010000004">
    <property type="protein sequence ID" value="MCP1387568.1"/>
    <property type="molecule type" value="Genomic_DNA"/>
</dbReference>
<feature type="transmembrane region" description="Helical" evidence="1">
    <location>
        <begin position="238"/>
        <end position="258"/>
    </location>
</feature>
<feature type="transmembrane region" description="Helical" evidence="1">
    <location>
        <begin position="209"/>
        <end position="226"/>
    </location>
</feature>
<keyword evidence="3" id="KW-0012">Acyltransferase</keyword>
<dbReference type="InterPro" id="IPR050879">
    <property type="entry name" value="Acyltransferase_3"/>
</dbReference>
<evidence type="ECO:0000256" key="1">
    <source>
        <dbReference type="SAM" id="Phobius"/>
    </source>
</evidence>
<dbReference type="RefSeq" id="WP_253577166.1">
    <property type="nucleotide sequence ID" value="NZ_JAMFTQ010000004.1"/>
</dbReference>
<feature type="transmembrane region" description="Helical" evidence="1">
    <location>
        <begin position="50"/>
        <end position="68"/>
    </location>
</feature>
<dbReference type="GO" id="GO:0016746">
    <property type="term" value="F:acyltransferase activity"/>
    <property type="evidence" value="ECO:0007669"/>
    <property type="project" value="UniProtKB-KW"/>
</dbReference>
<reference evidence="3" key="1">
    <citation type="submission" date="2022-05" db="EMBL/GenBank/DDBJ databases">
        <title>Corynebacterium sp. TA-R-1 sp. nov., isolated from human feces.</title>
        <authorList>
            <person name="Shamsuzzaman M."/>
            <person name="Dahal R.H."/>
        </authorList>
    </citation>
    <scope>NUCLEOTIDE SEQUENCE</scope>
    <source>
        <strain evidence="3">TA-R-1</strain>
    </source>
</reference>
<keyword evidence="1" id="KW-0812">Transmembrane</keyword>
<evidence type="ECO:0000259" key="2">
    <source>
        <dbReference type="Pfam" id="PF01757"/>
    </source>
</evidence>
<keyword evidence="1" id="KW-1133">Transmembrane helix</keyword>
<organism evidence="3 4">
    <name type="scientific">Corynebacterium stercoris</name>
    <dbReference type="NCBI Taxonomy" id="2943490"/>
    <lineage>
        <taxon>Bacteria</taxon>
        <taxon>Bacillati</taxon>
        <taxon>Actinomycetota</taxon>
        <taxon>Actinomycetes</taxon>
        <taxon>Mycobacteriales</taxon>
        <taxon>Corynebacteriaceae</taxon>
        <taxon>Corynebacterium</taxon>
    </lineage>
</organism>
<name>A0ABT1G3B5_9CORY</name>
<evidence type="ECO:0000313" key="3">
    <source>
        <dbReference type="EMBL" id="MCP1387568.1"/>
    </source>
</evidence>
<feature type="transmembrane region" description="Helical" evidence="1">
    <location>
        <begin position="80"/>
        <end position="108"/>
    </location>
</feature>
<feature type="transmembrane region" description="Helical" evidence="1">
    <location>
        <begin position="181"/>
        <end position="197"/>
    </location>
</feature>
<dbReference type="Pfam" id="PF01757">
    <property type="entry name" value="Acyl_transf_3"/>
    <property type="match status" value="1"/>
</dbReference>
<dbReference type="Proteomes" id="UP001204000">
    <property type="component" value="Unassembled WGS sequence"/>
</dbReference>
<gene>
    <name evidence="3" type="ORF">M5J20_05115</name>
</gene>